<dbReference type="Proteomes" id="UP000499080">
    <property type="component" value="Unassembled WGS sequence"/>
</dbReference>
<accession>A0A4Y2K4M1</accession>
<organism evidence="1 2">
    <name type="scientific">Araneus ventricosus</name>
    <name type="common">Orbweaver spider</name>
    <name type="synonym">Epeira ventricosa</name>
    <dbReference type="NCBI Taxonomy" id="182803"/>
    <lineage>
        <taxon>Eukaryota</taxon>
        <taxon>Metazoa</taxon>
        <taxon>Ecdysozoa</taxon>
        <taxon>Arthropoda</taxon>
        <taxon>Chelicerata</taxon>
        <taxon>Arachnida</taxon>
        <taxon>Araneae</taxon>
        <taxon>Araneomorphae</taxon>
        <taxon>Entelegynae</taxon>
        <taxon>Araneoidea</taxon>
        <taxon>Araneidae</taxon>
        <taxon>Araneus</taxon>
    </lineage>
</organism>
<protein>
    <recommendedName>
        <fullName evidence="3">RNase H type-1 domain-containing protein</fullName>
    </recommendedName>
</protein>
<evidence type="ECO:0008006" key="3">
    <source>
        <dbReference type="Google" id="ProtNLM"/>
    </source>
</evidence>
<proteinExistence type="predicted"/>
<dbReference type="AlphaFoldDB" id="A0A4Y2K4M1"/>
<keyword evidence="2" id="KW-1185">Reference proteome</keyword>
<comment type="caution">
    <text evidence="1">The sequence shown here is derived from an EMBL/GenBank/DDBJ whole genome shotgun (WGS) entry which is preliminary data.</text>
</comment>
<evidence type="ECO:0000313" key="2">
    <source>
        <dbReference type="Proteomes" id="UP000499080"/>
    </source>
</evidence>
<evidence type="ECO:0000313" key="1">
    <source>
        <dbReference type="EMBL" id="GBM97663.1"/>
    </source>
</evidence>
<dbReference type="OrthoDB" id="421040at2759"/>
<dbReference type="EMBL" id="BGPR01004257">
    <property type="protein sequence ID" value="GBM97663.1"/>
    <property type="molecule type" value="Genomic_DNA"/>
</dbReference>
<gene>
    <name evidence="1" type="ORF">AVEN_11675_1</name>
</gene>
<name>A0A4Y2K4M1_ARAVE</name>
<reference evidence="1 2" key="1">
    <citation type="journal article" date="2019" name="Sci. Rep.">
        <title>Orb-weaving spider Araneus ventricosus genome elucidates the spidroin gene catalogue.</title>
        <authorList>
            <person name="Kono N."/>
            <person name="Nakamura H."/>
            <person name="Ohtoshi R."/>
            <person name="Moran D.A.P."/>
            <person name="Shinohara A."/>
            <person name="Yoshida Y."/>
            <person name="Fujiwara M."/>
            <person name="Mori M."/>
            <person name="Tomita M."/>
            <person name="Arakawa K."/>
        </authorList>
    </citation>
    <scope>NUCLEOTIDE SEQUENCE [LARGE SCALE GENOMIC DNA]</scope>
</reference>
<sequence length="205" mass="23950">MVLISCDECKHFVIRTHELDFQQRNLDPSTIKLMFTEFKSLLPFDRIILAIDAYKNENSTAIVAINCSSDVVIKGTIHNINFCVFWGEPIYSPEHVGIAENERADSLTKKASTSPNICDWISPEDARSAWFKILREKQNVEWENSKYYDKYRWLYDSNFKKLNLSRRNEVLIFRLISRTLQVNAILHKCQLTDSPNCIHCQVQET</sequence>